<keyword evidence="1" id="KW-0472">Membrane</keyword>
<dbReference type="Proteomes" id="UP000177481">
    <property type="component" value="Unassembled WGS sequence"/>
</dbReference>
<keyword evidence="1" id="KW-1133">Transmembrane helix</keyword>
<gene>
    <name evidence="2" type="ORF">A3A71_01890</name>
</gene>
<accession>A0A1F5EBI9</accession>
<reference evidence="2 3" key="1">
    <citation type="journal article" date="2016" name="Nat. Commun.">
        <title>Thousands of microbial genomes shed light on interconnected biogeochemical processes in an aquifer system.</title>
        <authorList>
            <person name="Anantharaman K."/>
            <person name="Brown C.T."/>
            <person name="Hug L.A."/>
            <person name="Sharon I."/>
            <person name="Castelle C.J."/>
            <person name="Probst A.J."/>
            <person name="Thomas B.C."/>
            <person name="Singh A."/>
            <person name="Wilkins M.J."/>
            <person name="Karaoz U."/>
            <person name="Brodie E.L."/>
            <person name="Williams K.H."/>
            <person name="Hubbard S.S."/>
            <person name="Banfield J.F."/>
        </authorList>
    </citation>
    <scope>NUCLEOTIDE SEQUENCE [LARGE SCALE GENOMIC DNA]</scope>
</reference>
<protein>
    <submittedName>
        <fullName evidence="2">Uncharacterized protein</fullName>
    </submittedName>
</protein>
<dbReference type="STRING" id="1797471.A3A71_01890"/>
<comment type="caution">
    <text evidence="2">The sequence shown here is derived from an EMBL/GenBank/DDBJ whole genome shotgun (WGS) entry which is preliminary data.</text>
</comment>
<feature type="transmembrane region" description="Helical" evidence="1">
    <location>
        <begin position="56"/>
        <end position="77"/>
    </location>
</feature>
<evidence type="ECO:0000256" key="1">
    <source>
        <dbReference type="SAM" id="Phobius"/>
    </source>
</evidence>
<dbReference type="EMBL" id="MEZX01000002">
    <property type="protein sequence ID" value="OGD64778.1"/>
    <property type="molecule type" value="Genomic_DNA"/>
</dbReference>
<sequence length="217" mass="23305">MNFTRFRAVDVCIIATYCRYNRVKGGDLETQARPEAPRQTGEIASLAAGKRVIDTFGSIIFFVVVIEIIVLIGLNAFQRSQISATTEKLNGKKGELAQVANQKINTQIEDVLNGYEALDSALSSKVKWSNFYDKLGAVTPRNIWFSTISVSEGGTFRADGFAPSLSGLARGLVAWQSGKNTPLSDVALVSNGFVTQGSSRLVGFSIAGTISTGSLNE</sequence>
<name>A0A1F5EBI9_9BACT</name>
<keyword evidence="1" id="KW-0812">Transmembrane</keyword>
<dbReference type="AlphaFoldDB" id="A0A1F5EBI9"/>
<evidence type="ECO:0000313" key="3">
    <source>
        <dbReference type="Proteomes" id="UP000177481"/>
    </source>
</evidence>
<proteinExistence type="predicted"/>
<organism evidence="2 3">
    <name type="scientific">Candidatus Berkelbacteria bacterium RIFCSPLOWO2_01_FULL_50_28</name>
    <dbReference type="NCBI Taxonomy" id="1797471"/>
    <lineage>
        <taxon>Bacteria</taxon>
        <taxon>Candidatus Berkelbacteria</taxon>
    </lineage>
</organism>
<evidence type="ECO:0000313" key="2">
    <source>
        <dbReference type="EMBL" id="OGD64778.1"/>
    </source>
</evidence>